<dbReference type="Proteomes" id="UP000231203">
    <property type="component" value="Unassembled WGS sequence"/>
</dbReference>
<dbReference type="GO" id="GO:0003899">
    <property type="term" value="F:DNA-directed RNA polymerase activity"/>
    <property type="evidence" value="ECO:0007669"/>
    <property type="project" value="InterPro"/>
</dbReference>
<evidence type="ECO:0000259" key="6">
    <source>
        <dbReference type="PROSITE" id="PS00715"/>
    </source>
</evidence>
<organism evidence="8 9">
    <name type="scientific">Desulfobacter postgatei</name>
    <dbReference type="NCBI Taxonomy" id="2293"/>
    <lineage>
        <taxon>Bacteria</taxon>
        <taxon>Pseudomonadati</taxon>
        <taxon>Thermodesulfobacteriota</taxon>
        <taxon>Desulfobacteria</taxon>
        <taxon>Desulfobacterales</taxon>
        <taxon>Desulfobacteraceae</taxon>
        <taxon>Desulfobacter</taxon>
    </lineage>
</organism>
<dbReference type="InterPro" id="IPR013324">
    <property type="entry name" value="RNA_pol_sigma_r3/r4-like"/>
</dbReference>
<dbReference type="SUPFAM" id="SSF88659">
    <property type="entry name" value="Sigma3 and sigma4 domains of RNA polymerase sigma factors"/>
    <property type="match status" value="2"/>
</dbReference>
<dbReference type="Pfam" id="PF04545">
    <property type="entry name" value="Sigma70_r4"/>
    <property type="match status" value="1"/>
</dbReference>
<dbReference type="InterPro" id="IPR012845">
    <property type="entry name" value="RNA_pol_sigma_FliA_WhiG"/>
</dbReference>
<evidence type="ECO:0000256" key="5">
    <source>
        <dbReference type="RuleBase" id="RU362124"/>
    </source>
</evidence>
<dbReference type="PANTHER" id="PTHR30385">
    <property type="entry name" value="SIGMA FACTOR F FLAGELLAR"/>
    <property type="match status" value="1"/>
</dbReference>
<dbReference type="PIRSF" id="PIRSF000770">
    <property type="entry name" value="RNA_pol_sigma-SigE/K"/>
    <property type="match status" value="1"/>
</dbReference>
<dbReference type="NCBIfam" id="TIGR02479">
    <property type="entry name" value="FliA_WhiG"/>
    <property type="match status" value="1"/>
</dbReference>
<dbReference type="NCBIfam" id="TIGR02937">
    <property type="entry name" value="sigma70-ECF"/>
    <property type="match status" value="1"/>
</dbReference>
<dbReference type="EMBL" id="PDTI01000040">
    <property type="protein sequence ID" value="PIE62495.1"/>
    <property type="molecule type" value="Genomic_DNA"/>
</dbReference>
<dbReference type="InterPro" id="IPR007630">
    <property type="entry name" value="RNA_pol_sigma70_r4"/>
</dbReference>
<evidence type="ECO:0000313" key="9">
    <source>
        <dbReference type="Proteomes" id="UP000231203"/>
    </source>
</evidence>
<name>A0A2G6MR43_9BACT</name>
<comment type="function">
    <text evidence="5">Sigma factors are initiation factors that promote the attachment of RNA polymerase to specific initiation sites and are then released.</text>
</comment>
<dbReference type="Gene3D" id="1.20.140.160">
    <property type="match status" value="1"/>
</dbReference>
<dbReference type="InterPro" id="IPR007624">
    <property type="entry name" value="RNA_pol_sigma70_r3"/>
</dbReference>
<sequence length="248" mass="28378">MKYPLKKNQAAWKVWRQESIVNYAYLVRYIASRFAMRVPGSVLFDELLSAGSLGLIDAVDKFDPDKHVSLETYARYRIKGAILDELRSMDTYSRSMRKKIQNIARAAKTIEDEKGRPADEDEICDALGVDLETYQDMLTDIHGAAVLSLDDFIKTKNNDASSRTRFQDSLNGDENPEDDFYRAELKSVLVEAIKKLTEKEQIVISLYYYEELTLKEIGEVLSLTESRICQIHTAVLVKLQVSLDSYLK</sequence>
<reference evidence="8 9" key="1">
    <citation type="submission" date="2017-10" db="EMBL/GenBank/DDBJ databases">
        <title>Novel microbial diversity and functional potential in the marine mammal oral microbiome.</title>
        <authorList>
            <person name="Dudek N.K."/>
            <person name="Sun C.L."/>
            <person name="Burstein D."/>
            <person name="Kantor R.S."/>
            <person name="Aliaga Goltsman D.S."/>
            <person name="Bik E.M."/>
            <person name="Thomas B.C."/>
            <person name="Banfield J.F."/>
            <person name="Relman D.A."/>
        </authorList>
    </citation>
    <scope>NUCLEOTIDE SEQUENCE [LARGE SCALE GENOMIC DNA]</scope>
    <source>
        <strain evidence="8">DOLJORAL78_47_202</strain>
    </source>
</reference>
<keyword evidence="4 5" id="KW-0804">Transcription</keyword>
<dbReference type="NCBIfam" id="NF005413">
    <property type="entry name" value="PRK06986.1"/>
    <property type="match status" value="1"/>
</dbReference>
<evidence type="ECO:0000256" key="4">
    <source>
        <dbReference type="ARBA" id="ARBA00023163"/>
    </source>
</evidence>
<feature type="domain" description="RNA polymerase sigma-70" evidence="6">
    <location>
        <begin position="46"/>
        <end position="59"/>
    </location>
</feature>
<dbReference type="InterPro" id="IPR014284">
    <property type="entry name" value="RNA_pol_sigma-70_dom"/>
</dbReference>
<dbReference type="Pfam" id="PF04539">
    <property type="entry name" value="Sigma70_r3"/>
    <property type="match status" value="1"/>
</dbReference>
<dbReference type="GO" id="GO:0006352">
    <property type="term" value="P:DNA-templated transcription initiation"/>
    <property type="evidence" value="ECO:0007669"/>
    <property type="project" value="InterPro"/>
</dbReference>
<dbReference type="PANTHER" id="PTHR30385:SF7">
    <property type="entry name" value="RNA POLYMERASE SIGMA FACTOR FLIA"/>
    <property type="match status" value="1"/>
</dbReference>
<dbReference type="AlphaFoldDB" id="A0A2G6MR43"/>
<comment type="similarity">
    <text evidence="5">Belongs to the sigma-70 factor family.</text>
</comment>
<keyword evidence="3 5" id="KW-0238">DNA-binding</keyword>
<dbReference type="SUPFAM" id="SSF88946">
    <property type="entry name" value="Sigma2 domain of RNA polymerase sigma factors"/>
    <property type="match status" value="1"/>
</dbReference>
<keyword evidence="2 5" id="KW-0731">Sigma factor</keyword>
<dbReference type="InterPro" id="IPR013325">
    <property type="entry name" value="RNA_pol_sigma_r2"/>
</dbReference>
<dbReference type="InterPro" id="IPR007627">
    <property type="entry name" value="RNA_pol_sigma70_r2"/>
</dbReference>
<dbReference type="PROSITE" id="PS00716">
    <property type="entry name" value="SIGMA70_2"/>
    <property type="match status" value="1"/>
</dbReference>
<dbReference type="Gene3D" id="1.10.1740.10">
    <property type="match status" value="1"/>
</dbReference>
<keyword evidence="1 5" id="KW-0805">Transcription regulation</keyword>
<evidence type="ECO:0000256" key="2">
    <source>
        <dbReference type="ARBA" id="ARBA00023082"/>
    </source>
</evidence>
<feature type="domain" description="RNA polymerase sigma-70" evidence="7">
    <location>
        <begin position="213"/>
        <end position="239"/>
    </location>
</feature>
<evidence type="ECO:0000256" key="3">
    <source>
        <dbReference type="ARBA" id="ARBA00023125"/>
    </source>
</evidence>
<evidence type="ECO:0000259" key="7">
    <source>
        <dbReference type="PROSITE" id="PS00716"/>
    </source>
</evidence>
<dbReference type="PRINTS" id="PR00046">
    <property type="entry name" value="SIGMA70FCT"/>
</dbReference>
<evidence type="ECO:0000313" key="8">
    <source>
        <dbReference type="EMBL" id="PIE62495.1"/>
    </source>
</evidence>
<dbReference type="PROSITE" id="PS00715">
    <property type="entry name" value="SIGMA70_1"/>
    <property type="match status" value="1"/>
</dbReference>
<dbReference type="Pfam" id="PF04542">
    <property type="entry name" value="Sigma70_r2"/>
    <property type="match status" value="1"/>
</dbReference>
<evidence type="ECO:0000256" key="1">
    <source>
        <dbReference type="ARBA" id="ARBA00023015"/>
    </source>
</evidence>
<comment type="caution">
    <text evidence="8">The sequence shown here is derived from an EMBL/GenBank/DDBJ whole genome shotgun (WGS) entry which is preliminary data.</text>
</comment>
<dbReference type="GO" id="GO:0016987">
    <property type="term" value="F:sigma factor activity"/>
    <property type="evidence" value="ECO:0007669"/>
    <property type="project" value="UniProtKB-KW"/>
</dbReference>
<dbReference type="GO" id="GO:0003677">
    <property type="term" value="F:DNA binding"/>
    <property type="evidence" value="ECO:0007669"/>
    <property type="project" value="UniProtKB-KW"/>
</dbReference>
<gene>
    <name evidence="8" type="ORF">CSA25_04715</name>
</gene>
<protein>
    <recommendedName>
        <fullName evidence="5">RNA polymerase sigma factor</fullName>
    </recommendedName>
</protein>
<dbReference type="InterPro" id="IPR000943">
    <property type="entry name" value="RNA_pol_sigma70"/>
</dbReference>
<proteinExistence type="inferred from homology"/>
<accession>A0A2G6MR43</accession>
<dbReference type="CDD" id="cd06171">
    <property type="entry name" value="Sigma70_r4"/>
    <property type="match status" value="1"/>
</dbReference>